<feature type="compositionally biased region" description="Pro residues" evidence="1">
    <location>
        <begin position="12"/>
        <end position="24"/>
    </location>
</feature>
<keyword evidence="3" id="KW-1185">Reference proteome</keyword>
<evidence type="ECO:0000256" key="1">
    <source>
        <dbReference type="SAM" id="MobiDB-lite"/>
    </source>
</evidence>
<reference evidence="2" key="1">
    <citation type="submission" date="2023-08" db="EMBL/GenBank/DDBJ databases">
        <title>Pelteobagrus vachellii genome.</title>
        <authorList>
            <person name="Liu H."/>
        </authorList>
    </citation>
    <scope>NUCLEOTIDE SEQUENCE</scope>
    <source>
        <strain evidence="2">PRFRI_2022a</strain>
        <tissue evidence="2">Muscle</tissue>
    </source>
</reference>
<sequence length="85" mass="9037">MVAMDGLEVLPPSTPTNTPPPTPHPQLHLPPLLSPTTKSKPGTSRLPFLSHGPQVTNSSLGFKEQIKTSSASITHPPPLSLLLHH</sequence>
<dbReference type="AlphaFoldDB" id="A0AA88NV57"/>
<proteinExistence type="predicted"/>
<organism evidence="2 3">
    <name type="scientific">Tachysurus vachellii</name>
    <name type="common">Darkbarbel catfish</name>
    <name type="synonym">Pelteobagrus vachellii</name>
    <dbReference type="NCBI Taxonomy" id="175792"/>
    <lineage>
        <taxon>Eukaryota</taxon>
        <taxon>Metazoa</taxon>
        <taxon>Chordata</taxon>
        <taxon>Craniata</taxon>
        <taxon>Vertebrata</taxon>
        <taxon>Euteleostomi</taxon>
        <taxon>Actinopterygii</taxon>
        <taxon>Neopterygii</taxon>
        <taxon>Teleostei</taxon>
        <taxon>Ostariophysi</taxon>
        <taxon>Siluriformes</taxon>
        <taxon>Bagridae</taxon>
        <taxon>Tachysurus</taxon>
    </lineage>
</organism>
<accession>A0AA88NV57</accession>
<dbReference type="EMBL" id="JAVHJS010000002">
    <property type="protein sequence ID" value="KAK2865798.1"/>
    <property type="molecule type" value="Genomic_DNA"/>
</dbReference>
<feature type="region of interest" description="Disordered" evidence="1">
    <location>
        <begin position="1"/>
        <end position="85"/>
    </location>
</feature>
<gene>
    <name evidence="2" type="ORF">Q7C36_001854</name>
</gene>
<evidence type="ECO:0000313" key="3">
    <source>
        <dbReference type="Proteomes" id="UP001187315"/>
    </source>
</evidence>
<evidence type="ECO:0000313" key="2">
    <source>
        <dbReference type="EMBL" id="KAK2865798.1"/>
    </source>
</evidence>
<name>A0AA88NV57_TACVA</name>
<comment type="caution">
    <text evidence="2">The sequence shown here is derived from an EMBL/GenBank/DDBJ whole genome shotgun (WGS) entry which is preliminary data.</text>
</comment>
<feature type="compositionally biased region" description="Low complexity" evidence="1">
    <location>
        <begin position="25"/>
        <end position="41"/>
    </location>
</feature>
<protein>
    <submittedName>
        <fullName evidence="2">Uncharacterized protein</fullName>
    </submittedName>
</protein>
<dbReference type="Proteomes" id="UP001187315">
    <property type="component" value="Unassembled WGS sequence"/>
</dbReference>